<evidence type="ECO:0000313" key="1">
    <source>
        <dbReference type="EMBL" id="RXK61022.1"/>
    </source>
</evidence>
<name>A0A4Q1CL53_9BACT</name>
<dbReference type="AlphaFoldDB" id="A0A4Q1CL53"/>
<proteinExistence type="predicted"/>
<comment type="caution">
    <text evidence="1">The sequence shown here is derived from an EMBL/GenBank/DDBJ whole genome shotgun (WGS) entry which is preliminary data.</text>
</comment>
<sequence>MVQAQTTPNQKPDPLPAEKVKEFVGAGHNNLDKVKTLLAEFPTLVYCTWDWGGGDFETGLEGAGHVGNKEIANYLIEKGARTNLFVLTMLGKTQLVKAWLDAYPQYLFARGPHGYTLLHHANRGGEQAKELVDYLQHKGLKETRTTL</sequence>
<reference evidence="1 2" key="1">
    <citation type="submission" date="2019-01" db="EMBL/GenBank/DDBJ databases">
        <title>Lacibacter sp. strain TTM-7.</title>
        <authorList>
            <person name="Chen W.-M."/>
        </authorList>
    </citation>
    <scope>NUCLEOTIDE SEQUENCE [LARGE SCALE GENOMIC DNA]</scope>
    <source>
        <strain evidence="1 2">TTM-7</strain>
    </source>
</reference>
<gene>
    <name evidence="1" type="ORF">ESA94_10980</name>
</gene>
<accession>A0A4Q1CL53</accession>
<evidence type="ECO:0000313" key="2">
    <source>
        <dbReference type="Proteomes" id="UP000290204"/>
    </source>
</evidence>
<dbReference type="Gene3D" id="1.25.40.20">
    <property type="entry name" value="Ankyrin repeat-containing domain"/>
    <property type="match status" value="1"/>
</dbReference>
<dbReference type="EMBL" id="SDHW01000002">
    <property type="protein sequence ID" value="RXK61022.1"/>
    <property type="molecule type" value="Genomic_DNA"/>
</dbReference>
<dbReference type="SUPFAM" id="SSF48403">
    <property type="entry name" value="Ankyrin repeat"/>
    <property type="match status" value="1"/>
</dbReference>
<organism evidence="1 2">
    <name type="scientific">Lacibacter luteus</name>
    <dbReference type="NCBI Taxonomy" id="2508719"/>
    <lineage>
        <taxon>Bacteria</taxon>
        <taxon>Pseudomonadati</taxon>
        <taxon>Bacteroidota</taxon>
        <taxon>Chitinophagia</taxon>
        <taxon>Chitinophagales</taxon>
        <taxon>Chitinophagaceae</taxon>
        <taxon>Lacibacter</taxon>
    </lineage>
</organism>
<keyword evidence="2" id="KW-1185">Reference proteome</keyword>
<dbReference type="OrthoDB" id="384737at2"/>
<dbReference type="InterPro" id="IPR036770">
    <property type="entry name" value="Ankyrin_rpt-contain_sf"/>
</dbReference>
<protein>
    <submittedName>
        <fullName evidence="1">Ankyrin repeat domain-containing protein</fullName>
    </submittedName>
</protein>
<dbReference type="Proteomes" id="UP000290204">
    <property type="component" value="Unassembled WGS sequence"/>
</dbReference>